<evidence type="ECO:0000256" key="1">
    <source>
        <dbReference type="SAM" id="SignalP"/>
    </source>
</evidence>
<keyword evidence="3" id="KW-1185">Reference proteome</keyword>
<dbReference type="EMBL" id="JAHQIW010000514">
    <property type="protein sequence ID" value="KAJ1348487.1"/>
    <property type="molecule type" value="Genomic_DNA"/>
</dbReference>
<feature type="chain" id="PRO_5042104402" evidence="1">
    <location>
        <begin position="22"/>
        <end position="92"/>
    </location>
</feature>
<name>A0AAD5MGA0_PARTN</name>
<sequence>MKYTTFVALITLVLFFQGTQQTLWPLWTSYPYYYYPYPAVVYPNYVYSPVSYASAVYQAVPIYAPSYATASVIPTVRATPLRYAKYLLVPVR</sequence>
<protein>
    <submittedName>
        <fullName evidence="2">Uncharacterized protein</fullName>
    </submittedName>
</protein>
<reference evidence="2" key="1">
    <citation type="submission" date="2021-06" db="EMBL/GenBank/DDBJ databases">
        <title>Parelaphostrongylus tenuis whole genome reference sequence.</title>
        <authorList>
            <person name="Garwood T.J."/>
            <person name="Larsen P.A."/>
            <person name="Fountain-Jones N.M."/>
            <person name="Garbe J.R."/>
            <person name="Macchietto M.G."/>
            <person name="Kania S.A."/>
            <person name="Gerhold R.W."/>
            <person name="Richards J.E."/>
            <person name="Wolf T.M."/>
        </authorList>
    </citation>
    <scope>NUCLEOTIDE SEQUENCE</scope>
    <source>
        <strain evidence="2">MNPRO001-30</strain>
        <tissue evidence="2">Meninges</tissue>
    </source>
</reference>
<evidence type="ECO:0000313" key="3">
    <source>
        <dbReference type="Proteomes" id="UP001196413"/>
    </source>
</evidence>
<comment type="caution">
    <text evidence="2">The sequence shown here is derived from an EMBL/GenBank/DDBJ whole genome shotgun (WGS) entry which is preliminary data.</text>
</comment>
<organism evidence="2 3">
    <name type="scientific">Parelaphostrongylus tenuis</name>
    <name type="common">Meningeal worm</name>
    <dbReference type="NCBI Taxonomy" id="148309"/>
    <lineage>
        <taxon>Eukaryota</taxon>
        <taxon>Metazoa</taxon>
        <taxon>Ecdysozoa</taxon>
        <taxon>Nematoda</taxon>
        <taxon>Chromadorea</taxon>
        <taxon>Rhabditida</taxon>
        <taxon>Rhabditina</taxon>
        <taxon>Rhabditomorpha</taxon>
        <taxon>Strongyloidea</taxon>
        <taxon>Metastrongylidae</taxon>
        <taxon>Parelaphostrongylus</taxon>
    </lineage>
</organism>
<evidence type="ECO:0000313" key="2">
    <source>
        <dbReference type="EMBL" id="KAJ1348487.1"/>
    </source>
</evidence>
<proteinExistence type="predicted"/>
<dbReference type="AlphaFoldDB" id="A0AAD5MGA0"/>
<gene>
    <name evidence="2" type="ORF">KIN20_003797</name>
</gene>
<dbReference type="Proteomes" id="UP001196413">
    <property type="component" value="Unassembled WGS sequence"/>
</dbReference>
<feature type="signal peptide" evidence="1">
    <location>
        <begin position="1"/>
        <end position="21"/>
    </location>
</feature>
<accession>A0AAD5MGA0</accession>
<keyword evidence="1" id="KW-0732">Signal</keyword>